<comment type="caution">
    <text evidence="1">The sequence shown here is derived from an EMBL/GenBank/DDBJ whole genome shotgun (WGS) entry which is preliminary data.</text>
</comment>
<dbReference type="EMBL" id="QBKN01000023">
    <property type="protein sequence ID" value="PTX43910.1"/>
    <property type="molecule type" value="Genomic_DNA"/>
</dbReference>
<evidence type="ECO:0000313" key="2">
    <source>
        <dbReference type="Proteomes" id="UP000244069"/>
    </source>
</evidence>
<accession>A0A2T6AJB7</accession>
<sequence length="127" mass="13774">MTLAQNAASVGWVVAVPSLERTPVDLFRSTVGDDHRLLSKIDPETSPYLAACLIGEVEDIIKGRAAVVHEHECVLLGKSGTSMTMSFEPALLEKPAGGNLDAAMDCSAWYFGNGSRDFLRHDRVLEE</sequence>
<evidence type="ECO:0000313" key="1">
    <source>
        <dbReference type="EMBL" id="PTX43910.1"/>
    </source>
</evidence>
<name>A0A2T6AJB7_9RHOB</name>
<proteinExistence type="predicted"/>
<dbReference type="Proteomes" id="UP000244069">
    <property type="component" value="Unassembled WGS sequence"/>
</dbReference>
<gene>
    <name evidence="1" type="ORF">C8N44_1238</name>
</gene>
<dbReference type="AlphaFoldDB" id="A0A2T6AJB7"/>
<organism evidence="1 2">
    <name type="scientific">Allosediminivita pacifica</name>
    <dbReference type="NCBI Taxonomy" id="1267769"/>
    <lineage>
        <taxon>Bacteria</taxon>
        <taxon>Pseudomonadati</taxon>
        <taxon>Pseudomonadota</taxon>
        <taxon>Alphaproteobacteria</taxon>
        <taxon>Rhodobacterales</taxon>
        <taxon>Paracoccaceae</taxon>
        <taxon>Allosediminivita</taxon>
    </lineage>
</organism>
<reference evidence="1 2" key="1">
    <citation type="submission" date="2018-04" db="EMBL/GenBank/DDBJ databases">
        <title>Genomic Encyclopedia of Archaeal and Bacterial Type Strains, Phase II (KMG-II): from individual species to whole genera.</title>
        <authorList>
            <person name="Goeker M."/>
        </authorList>
    </citation>
    <scope>NUCLEOTIDE SEQUENCE [LARGE SCALE GENOMIC DNA]</scope>
    <source>
        <strain evidence="1 2">DSM 29329</strain>
    </source>
</reference>
<keyword evidence="2" id="KW-1185">Reference proteome</keyword>
<protein>
    <submittedName>
        <fullName evidence="1">Uncharacterized protein</fullName>
    </submittedName>
</protein>